<proteinExistence type="predicted"/>
<accession>A0A077B0J5</accession>
<dbReference type="AlphaFoldDB" id="A0A077B0J5"/>
<evidence type="ECO:0000313" key="1">
    <source>
        <dbReference type="EMBL" id="AIK96435.1"/>
    </source>
</evidence>
<dbReference type="EMBL" id="CP008941">
    <property type="protein sequence ID" value="AIK96435.1"/>
    <property type="molecule type" value="Genomic_DNA"/>
</dbReference>
<dbReference type="RefSeq" id="WP_038464845.1">
    <property type="nucleotide sequence ID" value="NZ_CP008941.1"/>
</dbReference>
<keyword evidence="2" id="KW-1185">Reference proteome</keyword>
<name>A0A077B0J5_9PROT</name>
<evidence type="ECO:0000313" key="2">
    <source>
        <dbReference type="Proteomes" id="UP000028926"/>
    </source>
</evidence>
<dbReference type="HOGENOM" id="CLU_1737204_0_0_5"/>
<organism evidence="1 2">
    <name type="scientific">Candidatus Odyssella acanthamoebae</name>
    <dbReference type="NCBI Taxonomy" id="91604"/>
    <lineage>
        <taxon>Bacteria</taxon>
        <taxon>Pseudomonadati</taxon>
        <taxon>Pseudomonadota</taxon>
        <taxon>Alphaproteobacteria</taxon>
        <taxon>Holosporales</taxon>
        <taxon>Candidatus Paracaedibacteraceae</taxon>
        <taxon>Candidatus Odyssella</taxon>
    </lineage>
</organism>
<gene>
    <name evidence="1" type="ORF">ID47_06310</name>
</gene>
<sequence length="150" mass="17221">MEHTPDYTRLGPMTFRGNVYFECEHIDSVPLKAPIKLQKSFSRTEFIEALKQAGIYLSSSETDETPREPIKNWTETFNIRIGLVTHTSDFIQLNYFLPTKKGTWQSSPSLILTNRDFPGIIRDNPVTLSINMTRTDFVKALTDSNLYPTN</sequence>
<dbReference type="Proteomes" id="UP000028926">
    <property type="component" value="Chromosome"/>
</dbReference>
<protein>
    <submittedName>
        <fullName evidence="1">Uncharacterized protein</fullName>
    </submittedName>
</protein>
<dbReference type="KEGG" id="paca:ID47_06310"/>
<reference evidence="1 2" key="1">
    <citation type="submission" date="2014-07" db="EMBL/GenBank/DDBJ databases">
        <title>Comparative genomic insights into amoeba endosymbionts belonging to the families of Holosporaceae and Candidatus Midichloriaceae within Rickettsiales.</title>
        <authorList>
            <person name="Wang Z."/>
            <person name="Wu M."/>
        </authorList>
    </citation>
    <scope>NUCLEOTIDE SEQUENCE [LARGE SCALE GENOMIC DNA]</scope>
    <source>
        <strain evidence="1">PRA3</strain>
    </source>
</reference>